<dbReference type="PANTHER" id="PTHR35725">
    <property type="entry name" value="CLASSICAL ARABINOGALACTAN PROTEIN 26"/>
    <property type="match status" value="1"/>
</dbReference>
<evidence type="ECO:0000256" key="1">
    <source>
        <dbReference type="SAM" id="Phobius"/>
    </source>
</evidence>
<accession>A0A2G2ZNC1</accession>
<gene>
    <name evidence="2" type="ORF">T459_11930</name>
</gene>
<dbReference type="OMA" id="GSNFCFV"/>
<evidence type="ECO:0000313" key="2">
    <source>
        <dbReference type="EMBL" id="PHT83487.1"/>
    </source>
</evidence>
<dbReference type="Proteomes" id="UP000222542">
    <property type="component" value="Unassembled WGS sequence"/>
</dbReference>
<feature type="transmembrane region" description="Helical" evidence="1">
    <location>
        <begin position="7"/>
        <end position="27"/>
    </location>
</feature>
<dbReference type="EMBL" id="AYRZ02000004">
    <property type="protein sequence ID" value="PHT83487.1"/>
    <property type="molecule type" value="Genomic_DNA"/>
</dbReference>
<dbReference type="InterPro" id="IPR039346">
    <property type="entry name" value="AGP25/26"/>
</dbReference>
<keyword evidence="1" id="KW-0472">Membrane</keyword>
<proteinExistence type="predicted"/>
<sequence length="142" mass="14696">MASSFCFLVIVATLIMCIFMATTPLVVSLNVEVKLISSTPVEFLANPPLPVPVASPFTEISPDIAPLLPSSGGVVPPVSSVPTIPSNPSKNPDDMMYPIDPDSAALAPSAFSPVSSAVCCVSLTAYLNIAVLLLLVGLFHSI</sequence>
<name>A0A2G2ZNC1_CAPAN</name>
<keyword evidence="3" id="KW-1185">Reference proteome</keyword>
<feature type="transmembrane region" description="Helical" evidence="1">
    <location>
        <begin position="114"/>
        <end position="139"/>
    </location>
</feature>
<dbReference type="AlphaFoldDB" id="A0A2G2ZNC1"/>
<organism evidence="2 3">
    <name type="scientific">Capsicum annuum</name>
    <name type="common">Capsicum pepper</name>
    <dbReference type="NCBI Taxonomy" id="4072"/>
    <lineage>
        <taxon>Eukaryota</taxon>
        <taxon>Viridiplantae</taxon>
        <taxon>Streptophyta</taxon>
        <taxon>Embryophyta</taxon>
        <taxon>Tracheophyta</taxon>
        <taxon>Spermatophyta</taxon>
        <taxon>Magnoliopsida</taxon>
        <taxon>eudicotyledons</taxon>
        <taxon>Gunneridae</taxon>
        <taxon>Pentapetalae</taxon>
        <taxon>asterids</taxon>
        <taxon>lamiids</taxon>
        <taxon>Solanales</taxon>
        <taxon>Solanaceae</taxon>
        <taxon>Solanoideae</taxon>
        <taxon>Capsiceae</taxon>
        <taxon>Capsicum</taxon>
    </lineage>
</organism>
<evidence type="ECO:0008006" key="4">
    <source>
        <dbReference type="Google" id="ProtNLM"/>
    </source>
</evidence>
<keyword evidence="1" id="KW-1133">Transmembrane helix</keyword>
<evidence type="ECO:0000313" key="3">
    <source>
        <dbReference type="Proteomes" id="UP000222542"/>
    </source>
</evidence>
<comment type="caution">
    <text evidence="2">The sequence shown here is derived from an EMBL/GenBank/DDBJ whole genome shotgun (WGS) entry which is preliminary data.</text>
</comment>
<keyword evidence="1" id="KW-0812">Transmembrane</keyword>
<reference evidence="2 3" key="1">
    <citation type="journal article" date="2014" name="Nat. Genet.">
        <title>Genome sequence of the hot pepper provides insights into the evolution of pungency in Capsicum species.</title>
        <authorList>
            <person name="Kim S."/>
            <person name="Park M."/>
            <person name="Yeom S.I."/>
            <person name="Kim Y.M."/>
            <person name="Lee J.M."/>
            <person name="Lee H.A."/>
            <person name="Seo E."/>
            <person name="Choi J."/>
            <person name="Cheong K."/>
            <person name="Kim K.T."/>
            <person name="Jung K."/>
            <person name="Lee G.W."/>
            <person name="Oh S.K."/>
            <person name="Bae C."/>
            <person name="Kim S.B."/>
            <person name="Lee H.Y."/>
            <person name="Kim S.Y."/>
            <person name="Kim M.S."/>
            <person name="Kang B.C."/>
            <person name="Jo Y.D."/>
            <person name="Yang H.B."/>
            <person name="Jeong H.J."/>
            <person name="Kang W.H."/>
            <person name="Kwon J.K."/>
            <person name="Shin C."/>
            <person name="Lim J.Y."/>
            <person name="Park J.H."/>
            <person name="Huh J.H."/>
            <person name="Kim J.S."/>
            <person name="Kim B.D."/>
            <person name="Cohen O."/>
            <person name="Paran I."/>
            <person name="Suh M.C."/>
            <person name="Lee S.B."/>
            <person name="Kim Y.K."/>
            <person name="Shin Y."/>
            <person name="Noh S.J."/>
            <person name="Park J."/>
            <person name="Seo Y.S."/>
            <person name="Kwon S.Y."/>
            <person name="Kim H.A."/>
            <person name="Park J.M."/>
            <person name="Kim H.J."/>
            <person name="Choi S.B."/>
            <person name="Bosland P.W."/>
            <person name="Reeves G."/>
            <person name="Jo S.H."/>
            <person name="Lee B.W."/>
            <person name="Cho H.T."/>
            <person name="Choi H.S."/>
            <person name="Lee M.S."/>
            <person name="Yu Y."/>
            <person name="Do Choi Y."/>
            <person name="Park B.S."/>
            <person name="van Deynze A."/>
            <person name="Ashrafi H."/>
            <person name="Hill T."/>
            <person name="Kim W.T."/>
            <person name="Pai H.S."/>
            <person name="Ahn H.K."/>
            <person name="Yeam I."/>
            <person name="Giovannoni J.J."/>
            <person name="Rose J.K."/>
            <person name="Sorensen I."/>
            <person name="Lee S.J."/>
            <person name="Kim R.W."/>
            <person name="Choi I.Y."/>
            <person name="Choi B.S."/>
            <person name="Lim J.S."/>
            <person name="Lee Y.H."/>
            <person name="Choi D."/>
        </authorList>
    </citation>
    <scope>NUCLEOTIDE SEQUENCE [LARGE SCALE GENOMIC DNA]</scope>
    <source>
        <strain evidence="3">cv. CM334</strain>
    </source>
</reference>
<dbReference type="Gramene" id="PHT83487">
    <property type="protein sequence ID" value="PHT83487"/>
    <property type="gene ID" value="T459_11930"/>
</dbReference>
<protein>
    <recommendedName>
        <fullName evidence="4">Classical arabinogalactan protein 26-like</fullName>
    </recommendedName>
</protein>
<reference evidence="2 3" key="2">
    <citation type="journal article" date="2017" name="Genome Biol.">
        <title>New reference genome sequences of hot pepper reveal the massive evolution of plant disease-resistance genes by retroduplication.</title>
        <authorList>
            <person name="Kim S."/>
            <person name="Park J."/>
            <person name="Yeom S.I."/>
            <person name="Kim Y.M."/>
            <person name="Seo E."/>
            <person name="Kim K.T."/>
            <person name="Kim M.S."/>
            <person name="Lee J.M."/>
            <person name="Cheong K."/>
            <person name="Shin H.S."/>
            <person name="Kim S.B."/>
            <person name="Han K."/>
            <person name="Lee J."/>
            <person name="Park M."/>
            <person name="Lee H.A."/>
            <person name="Lee H.Y."/>
            <person name="Lee Y."/>
            <person name="Oh S."/>
            <person name="Lee J.H."/>
            <person name="Choi E."/>
            <person name="Choi E."/>
            <person name="Lee S.E."/>
            <person name="Jeon J."/>
            <person name="Kim H."/>
            <person name="Choi G."/>
            <person name="Song H."/>
            <person name="Lee J."/>
            <person name="Lee S.C."/>
            <person name="Kwon J.K."/>
            <person name="Lee H.Y."/>
            <person name="Koo N."/>
            <person name="Hong Y."/>
            <person name="Kim R.W."/>
            <person name="Kang W.H."/>
            <person name="Huh J.H."/>
            <person name="Kang B.C."/>
            <person name="Yang T.J."/>
            <person name="Lee Y.H."/>
            <person name="Bennetzen J.L."/>
            <person name="Choi D."/>
        </authorList>
    </citation>
    <scope>NUCLEOTIDE SEQUENCE [LARGE SCALE GENOMIC DNA]</scope>
    <source>
        <strain evidence="3">cv. CM334</strain>
    </source>
</reference>
<dbReference type="PANTHER" id="PTHR35725:SF3">
    <property type="entry name" value="CLASSICAL ARABINOGALACTAN PROTEIN 25"/>
    <property type="match status" value="1"/>
</dbReference>